<evidence type="ECO:0008006" key="3">
    <source>
        <dbReference type="Google" id="ProtNLM"/>
    </source>
</evidence>
<proteinExistence type="predicted"/>
<name>A0A562LEI3_9GAMM</name>
<dbReference type="Proteomes" id="UP000315167">
    <property type="component" value="Unassembled WGS sequence"/>
</dbReference>
<dbReference type="AlphaFoldDB" id="A0A562LEI3"/>
<comment type="caution">
    <text evidence="1">The sequence shown here is derived from an EMBL/GenBank/DDBJ whole genome shotgun (WGS) entry which is preliminary data.</text>
</comment>
<reference evidence="1 2" key="1">
    <citation type="journal article" date="2015" name="Stand. Genomic Sci.">
        <title>Genomic Encyclopedia of Bacterial and Archaeal Type Strains, Phase III: the genomes of soil and plant-associated and newly described type strains.</title>
        <authorList>
            <person name="Whitman W.B."/>
            <person name="Woyke T."/>
            <person name="Klenk H.P."/>
            <person name="Zhou Y."/>
            <person name="Lilburn T.G."/>
            <person name="Beck B.J."/>
            <person name="De Vos P."/>
            <person name="Vandamme P."/>
            <person name="Eisen J.A."/>
            <person name="Garrity G."/>
            <person name="Hugenholtz P."/>
            <person name="Kyrpides N.C."/>
        </authorList>
    </citation>
    <scope>NUCLEOTIDE SEQUENCE [LARGE SCALE GENOMIC DNA]</scope>
    <source>
        <strain evidence="1 2">CGMCC 1.10821</strain>
    </source>
</reference>
<accession>A0A562LEI3</accession>
<evidence type="ECO:0000313" key="2">
    <source>
        <dbReference type="Proteomes" id="UP000315167"/>
    </source>
</evidence>
<evidence type="ECO:0000313" key="1">
    <source>
        <dbReference type="EMBL" id="TWI06028.1"/>
    </source>
</evidence>
<dbReference type="RefSeq" id="WP_144897834.1">
    <property type="nucleotide sequence ID" value="NZ_VLKN01000001.1"/>
</dbReference>
<protein>
    <recommendedName>
        <fullName evidence="3">Galactosyldiacylglycerol synthase</fullName>
    </recommendedName>
</protein>
<keyword evidence="2" id="KW-1185">Reference proteome</keyword>
<dbReference type="OrthoDB" id="26322at2"/>
<sequence length="78" mass="8819">MPKLYDKATNRLLGHISQDDVDLLIAQFEEESSRDRDYYVNNDTFLMLTDAGASSTLLDAIKSALDLHGEADIRWEAD</sequence>
<dbReference type="EMBL" id="VLKN01000001">
    <property type="protein sequence ID" value="TWI06028.1"/>
    <property type="molecule type" value="Genomic_DNA"/>
</dbReference>
<organism evidence="1 2">
    <name type="scientific">Luteimonas cucumeris</name>
    <dbReference type="NCBI Taxonomy" id="985012"/>
    <lineage>
        <taxon>Bacteria</taxon>
        <taxon>Pseudomonadati</taxon>
        <taxon>Pseudomonadota</taxon>
        <taxon>Gammaproteobacteria</taxon>
        <taxon>Lysobacterales</taxon>
        <taxon>Lysobacteraceae</taxon>
        <taxon>Luteimonas</taxon>
    </lineage>
</organism>
<gene>
    <name evidence="1" type="ORF">IP90_00290</name>
</gene>